<dbReference type="EMBL" id="CP010537">
    <property type="protein sequence ID" value="AJG24196.1"/>
    <property type="molecule type" value="Genomic_DNA"/>
</dbReference>
<dbReference type="KEGG" id="cbw:RR42_s2614"/>
<keyword evidence="3" id="KW-0472">Membrane</keyword>
<dbReference type="PANTHER" id="PTHR45138">
    <property type="entry name" value="REGULATORY COMPONENTS OF SENSORY TRANSDUCTION SYSTEM"/>
    <property type="match status" value="1"/>
</dbReference>
<dbReference type="STRING" id="68895.RR42_s2614"/>
<feature type="transmembrane region" description="Helical" evidence="3">
    <location>
        <begin position="120"/>
        <end position="142"/>
    </location>
</feature>
<dbReference type="EC" id="2.7.7.65" evidence="1"/>
<feature type="transmembrane region" description="Helical" evidence="3">
    <location>
        <begin position="97"/>
        <end position="114"/>
    </location>
</feature>
<dbReference type="InterPro" id="IPR050469">
    <property type="entry name" value="Diguanylate_Cyclase"/>
</dbReference>
<evidence type="ECO:0000256" key="2">
    <source>
        <dbReference type="ARBA" id="ARBA00034247"/>
    </source>
</evidence>
<evidence type="ECO:0000256" key="1">
    <source>
        <dbReference type="ARBA" id="ARBA00012528"/>
    </source>
</evidence>
<dbReference type="Proteomes" id="UP000031843">
    <property type="component" value="Chromosome secondary"/>
</dbReference>
<dbReference type="InterPro" id="IPR043128">
    <property type="entry name" value="Rev_trsase/Diguanyl_cyclase"/>
</dbReference>
<feature type="transmembrane region" description="Helical" evidence="3">
    <location>
        <begin position="149"/>
        <end position="171"/>
    </location>
</feature>
<dbReference type="NCBIfam" id="TIGR00254">
    <property type="entry name" value="GGDEF"/>
    <property type="match status" value="1"/>
</dbReference>
<comment type="catalytic activity">
    <reaction evidence="2">
        <text>2 GTP = 3',3'-c-di-GMP + 2 diphosphate</text>
        <dbReference type="Rhea" id="RHEA:24898"/>
        <dbReference type="ChEBI" id="CHEBI:33019"/>
        <dbReference type="ChEBI" id="CHEBI:37565"/>
        <dbReference type="ChEBI" id="CHEBI:58805"/>
        <dbReference type="EC" id="2.7.7.65"/>
    </reaction>
</comment>
<evidence type="ECO:0000256" key="3">
    <source>
        <dbReference type="SAM" id="Phobius"/>
    </source>
</evidence>
<dbReference type="Pfam" id="PF00990">
    <property type="entry name" value="GGDEF"/>
    <property type="match status" value="1"/>
</dbReference>
<dbReference type="InterPro" id="IPR000160">
    <property type="entry name" value="GGDEF_dom"/>
</dbReference>
<dbReference type="GO" id="GO:0052621">
    <property type="term" value="F:diguanylate cyclase activity"/>
    <property type="evidence" value="ECO:0007669"/>
    <property type="project" value="UniProtKB-EC"/>
</dbReference>
<protein>
    <recommendedName>
        <fullName evidence="1">diguanylate cyclase</fullName>
        <ecNumber evidence="1">2.7.7.65</ecNumber>
    </recommendedName>
</protein>
<dbReference type="CDD" id="cd01949">
    <property type="entry name" value="GGDEF"/>
    <property type="match status" value="1"/>
</dbReference>
<dbReference type="InterPro" id="IPR029787">
    <property type="entry name" value="Nucleotide_cyclase"/>
</dbReference>
<feature type="domain" description="GGDEF" evidence="4">
    <location>
        <begin position="254"/>
        <end position="384"/>
    </location>
</feature>
<dbReference type="RefSeq" id="WP_236702105.1">
    <property type="nucleotide sequence ID" value="NZ_CP010537.1"/>
</dbReference>
<accession>A0A0C4YUD5</accession>
<dbReference type="FunFam" id="3.30.70.270:FF:000001">
    <property type="entry name" value="Diguanylate cyclase domain protein"/>
    <property type="match status" value="1"/>
</dbReference>
<evidence type="ECO:0000313" key="6">
    <source>
        <dbReference type="Proteomes" id="UP000031843"/>
    </source>
</evidence>
<dbReference type="GO" id="GO:1902201">
    <property type="term" value="P:negative regulation of bacterial-type flagellum-dependent cell motility"/>
    <property type="evidence" value="ECO:0007669"/>
    <property type="project" value="TreeGrafter"/>
</dbReference>
<feature type="transmembrane region" description="Helical" evidence="3">
    <location>
        <begin position="6"/>
        <end position="29"/>
    </location>
</feature>
<reference evidence="5 6" key="1">
    <citation type="journal article" date="2015" name="Genome Announc.">
        <title>Complete Genome Sequence of Cupriavidus basilensis 4G11, Isolated from the Oak Ridge Field Research Center Site.</title>
        <authorList>
            <person name="Ray J."/>
            <person name="Waters R.J."/>
            <person name="Skerker J.M."/>
            <person name="Kuehl J.V."/>
            <person name="Price M.N."/>
            <person name="Huang J."/>
            <person name="Chakraborty R."/>
            <person name="Arkin A.P."/>
            <person name="Deutschbauer A."/>
        </authorList>
    </citation>
    <scope>NUCLEOTIDE SEQUENCE [LARGE SCALE GENOMIC DNA]</scope>
    <source>
        <strain evidence="5">4G11</strain>
    </source>
</reference>
<feature type="transmembrane region" description="Helical" evidence="3">
    <location>
        <begin position="41"/>
        <end position="58"/>
    </location>
</feature>
<name>A0A0C4YUD5_9BURK</name>
<dbReference type="GO" id="GO:0005886">
    <property type="term" value="C:plasma membrane"/>
    <property type="evidence" value="ECO:0007669"/>
    <property type="project" value="TreeGrafter"/>
</dbReference>
<dbReference type="SUPFAM" id="SSF55073">
    <property type="entry name" value="Nucleotide cyclase"/>
    <property type="match status" value="1"/>
</dbReference>
<dbReference type="SMART" id="SM00267">
    <property type="entry name" value="GGDEF"/>
    <property type="match status" value="1"/>
</dbReference>
<feature type="transmembrane region" description="Helical" evidence="3">
    <location>
        <begin position="64"/>
        <end position="85"/>
    </location>
</feature>
<organism evidence="5 6">
    <name type="scientific">Cupriavidus basilensis</name>
    <dbReference type="NCBI Taxonomy" id="68895"/>
    <lineage>
        <taxon>Bacteria</taxon>
        <taxon>Pseudomonadati</taxon>
        <taxon>Pseudomonadota</taxon>
        <taxon>Betaproteobacteria</taxon>
        <taxon>Burkholderiales</taxon>
        <taxon>Burkholderiaceae</taxon>
        <taxon>Cupriavidus</taxon>
    </lineage>
</organism>
<dbReference type="PROSITE" id="PS50887">
    <property type="entry name" value="GGDEF"/>
    <property type="match status" value="1"/>
</dbReference>
<dbReference type="PANTHER" id="PTHR45138:SF9">
    <property type="entry name" value="DIGUANYLATE CYCLASE DGCM-RELATED"/>
    <property type="match status" value="1"/>
</dbReference>
<proteinExistence type="predicted"/>
<dbReference type="GO" id="GO:0043709">
    <property type="term" value="P:cell adhesion involved in single-species biofilm formation"/>
    <property type="evidence" value="ECO:0007669"/>
    <property type="project" value="TreeGrafter"/>
</dbReference>
<keyword evidence="3" id="KW-1133">Transmembrane helix</keyword>
<evidence type="ECO:0000259" key="4">
    <source>
        <dbReference type="PROSITE" id="PS50887"/>
    </source>
</evidence>
<keyword evidence="6" id="KW-1185">Reference proteome</keyword>
<keyword evidence="3" id="KW-0812">Transmembrane</keyword>
<feature type="transmembrane region" description="Helical" evidence="3">
    <location>
        <begin position="191"/>
        <end position="212"/>
    </location>
</feature>
<sequence>MPQIDLRTTVLLSAVMSALMSVVLLSAYYSFPRSIKGIGRWVSGSLLLIVTPVLFWLRDIAPDWLSIVVANCLVMAAMALWMLAVQAFYGRPQTWRCAAALTVLGTLLLAWYAFGQPNYVARVTIATFVVGIFYCVQCVVIVRYGERHFSTYFFGTLMIAQTLVVLLRFGTSLFAGMTGQSFFAPGDAIQIIYLSSNTLMDLALSAAFMLVITRRLHVELDVLSRTDPLTLLLNRRALYAAGQEALEGMAEDGAEMALLLIDLDHFKRINDSMGHAEGDRVLTAFSSMLRRELPPGAYPGRFGGEEFLVLLPRTGMTGALALAERLRATSSRFFGERVADLTISIGVACLEKSETRLDDAIGRADLALYRAKSAGRNRVEAVMQAA</sequence>
<dbReference type="AlphaFoldDB" id="A0A0C4YUD5"/>
<gene>
    <name evidence="5" type="ORF">RR42_s2614</name>
</gene>
<evidence type="ECO:0000313" key="5">
    <source>
        <dbReference type="EMBL" id="AJG24196.1"/>
    </source>
</evidence>
<dbReference type="Gene3D" id="3.30.70.270">
    <property type="match status" value="1"/>
</dbReference>